<dbReference type="EMBL" id="JAPXFL010000009">
    <property type="protein sequence ID" value="KAK9502073.1"/>
    <property type="molecule type" value="Genomic_DNA"/>
</dbReference>
<evidence type="ECO:0000256" key="1">
    <source>
        <dbReference type="SAM" id="SignalP"/>
    </source>
</evidence>
<feature type="signal peptide" evidence="1">
    <location>
        <begin position="1"/>
        <end position="19"/>
    </location>
</feature>
<gene>
    <name evidence="2" type="ORF">O3M35_012676</name>
</gene>
<evidence type="ECO:0000313" key="2">
    <source>
        <dbReference type="EMBL" id="KAK9502073.1"/>
    </source>
</evidence>
<accession>A0AAW1CWC0</accession>
<evidence type="ECO:0000313" key="3">
    <source>
        <dbReference type="Proteomes" id="UP001461498"/>
    </source>
</evidence>
<organism evidence="2 3">
    <name type="scientific">Rhynocoris fuscipes</name>
    <dbReference type="NCBI Taxonomy" id="488301"/>
    <lineage>
        <taxon>Eukaryota</taxon>
        <taxon>Metazoa</taxon>
        <taxon>Ecdysozoa</taxon>
        <taxon>Arthropoda</taxon>
        <taxon>Hexapoda</taxon>
        <taxon>Insecta</taxon>
        <taxon>Pterygota</taxon>
        <taxon>Neoptera</taxon>
        <taxon>Paraneoptera</taxon>
        <taxon>Hemiptera</taxon>
        <taxon>Heteroptera</taxon>
        <taxon>Panheteroptera</taxon>
        <taxon>Cimicomorpha</taxon>
        <taxon>Reduviidae</taxon>
        <taxon>Harpactorinae</taxon>
        <taxon>Harpactorini</taxon>
        <taxon>Rhynocoris</taxon>
    </lineage>
</organism>
<proteinExistence type="predicted"/>
<protein>
    <submittedName>
        <fullName evidence="2">Uncharacterized protein</fullName>
    </submittedName>
</protein>
<comment type="caution">
    <text evidence="2">The sequence shown here is derived from an EMBL/GenBank/DDBJ whole genome shotgun (WGS) entry which is preliminary data.</text>
</comment>
<sequence>MYKSIIVIYFGIFICLSWGEITQKDKMEMQSNFASMENQLNNLFQQTMSEVKNTVDGRIIQFRNRGDYRRTVCAEQFGRTLAMDIEAKGRVDLVGLAGYFKVRRERIISPATAQGDLESTQKGLQDGTTKKRMEDNINNFKKFVSQKMTEYLENTSKC</sequence>
<name>A0AAW1CWC0_9HEMI</name>
<dbReference type="Proteomes" id="UP001461498">
    <property type="component" value="Unassembled WGS sequence"/>
</dbReference>
<keyword evidence="1" id="KW-0732">Signal</keyword>
<reference evidence="2 3" key="1">
    <citation type="submission" date="2022-12" db="EMBL/GenBank/DDBJ databases">
        <title>Chromosome-level genome assembly of true bugs.</title>
        <authorList>
            <person name="Ma L."/>
            <person name="Li H."/>
        </authorList>
    </citation>
    <scope>NUCLEOTIDE SEQUENCE [LARGE SCALE GENOMIC DNA]</scope>
    <source>
        <strain evidence="2">Lab_2022b</strain>
    </source>
</reference>
<feature type="chain" id="PRO_5043373776" evidence="1">
    <location>
        <begin position="20"/>
        <end position="158"/>
    </location>
</feature>
<dbReference type="AlphaFoldDB" id="A0AAW1CWC0"/>
<keyword evidence="3" id="KW-1185">Reference proteome</keyword>